<keyword evidence="2" id="KW-1185">Reference proteome</keyword>
<name>A0ACC0B4Q1_CATRO</name>
<organism evidence="1 2">
    <name type="scientific">Catharanthus roseus</name>
    <name type="common">Madagascar periwinkle</name>
    <name type="synonym">Vinca rosea</name>
    <dbReference type="NCBI Taxonomy" id="4058"/>
    <lineage>
        <taxon>Eukaryota</taxon>
        <taxon>Viridiplantae</taxon>
        <taxon>Streptophyta</taxon>
        <taxon>Embryophyta</taxon>
        <taxon>Tracheophyta</taxon>
        <taxon>Spermatophyta</taxon>
        <taxon>Magnoliopsida</taxon>
        <taxon>eudicotyledons</taxon>
        <taxon>Gunneridae</taxon>
        <taxon>Pentapetalae</taxon>
        <taxon>asterids</taxon>
        <taxon>lamiids</taxon>
        <taxon>Gentianales</taxon>
        <taxon>Apocynaceae</taxon>
        <taxon>Rauvolfioideae</taxon>
        <taxon>Vinceae</taxon>
        <taxon>Catharanthinae</taxon>
        <taxon>Catharanthus</taxon>
    </lineage>
</organism>
<comment type="caution">
    <text evidence="1">The sequence shown here is derived from an EMBL/GenBank/DDBJ whole genome shotgun (WGS) entry which is preliminary data.</text>
</comment>
<gene>
    <name evidence="1" type="ORF">M9H77_17493</name>
</gene>
<proteinExistence type="predicted"/>
<dbReference type="Proteomes" id="UP001060085">
    <property type="component" value="Linkage Group LG04"/>
</dbReference>
<accession>A0ACC0B4Q1</accession>
<reference evidence="2" key="1">
    <citation type="journal article" date="2023" name="Nat. Plants">
        <title>Single-cell RNA sequencing provides a high-resolution roadmap for understanding the multicellular compartmentation of specialized metabolism.</title>
        <authorList>
            <person name="Sun S."/>
            <person name="Shen X."/>
            <person name="Li Y."/>
            <person name="Li Y."/>
            <person name="Wang S."/>
            <person name="Li R."/>
            <person name="Zhang H."/>
            <person name="Shen G."/>
            <person name="Guo B."/>
            <person name="Wei J."/>
            <person name="Xu J."/>
            <person name="St-Pierre B."/>
            <person name="Chen S."/>
            <person name="Sun C."/>
        </authorList>
    </citation>
    <scope>NUCLEOTIDE SEQUENCE [LARGE SCALE GENOMIC DNA]</scope>
</reference>
<protein>
    <submittedName>
        <fullName evidence="1">Uncharacterized protein</fullName>
    </submittedName>
</protein>
<sequence length="196" mass="22276">MLFIDVEEFNCDVINYSSRIGDDSMLLKYLEGEGKLALVFAREIKSSRQDNEKATSFICLFNTFLKTMGNKNPITLMTDQSATTDAIIGLVVCNEGEHMYEYILKRWIKDIDLSLAVARRQMLRKFSNLISANELNMNARECIEEGFRMMKDKIASEVGPYYVDSSNNEVGSSNIKDLVGSPVKGECNKRRRALSR</sequence>
<evidence type="ECO:0000313" key="1">
    <source>
        <dbReference type="EMBL" id="KAI5667640.1"/>
    </source>
</evidence>
<evidence type="ECO:0000313" key="2">
    <source>
        <dbReference type="Proteomes" id="UP001060085"/>
    </source>
</evidence>
<dbReference type="EMBL" id="CM044704">
    <property type="protein sequence ID" value="KAI5667640.1"/>
    <property type="molecule type" value="Genomic_DNA"/>
</dbReference>